<accession>A0ABD2YWF7</accession>
<gene>
    <name evidence="1" type="ORF">ACH5RR_029980</name>
</gene>
<sequence length="87" mass="9583">MAASVATRKDRGTTALLPTSHTNAMAAHGGERWATPCHVEATTFTTNASTEGLCTPPTRYHHLYQWRKKRICFELLLLLTSNVVATV</sequence>
<comment type="caution">
    <text evidence="1">The sequence shown here is derived from an EMBL/GenBank/DDBJ whole genome shotgun (WGS) entry which is preliminary data.</text>
</comment>
<organism evidence="1 2">
    <name type="scientific">Cinchona calisaya</name>
    <dbReference type="NCBI Taxonomy" id="153742"/>
    <lineage>
        <taxon>Eukaryota</taxon>
        <taxon>Viridiplantae</taxon>
        <taxon>Streptophyta</taxon>
        <taxon>Embryophyta</taxon>
        <taxon>Tracheophyta</taxon>
        <taxon>Spermatophyta</taxon>
        <taxon>Magnoliopsida</taxon>
        <taxon>eudicotyledons</taxon>
        <taxon>Gunneridae</taxon>
        <taxon>Pentapetalae</taxon>
        <taxon>asterids</taxon>
        <taxon>lamiids</taxon>
        <taxon>Gentianales</taxon>
        <taxon>Rubiaceae</taxon>
        <taxon>Cinchonoideae</taxon>
        <taxon>Cinchoneae</taxon>
        <taxon>Cinchona</taxon>
    </lineage>
</organism>
<evidence type="ECO:0000313" key="1">
    <source>
        <dbReference type="EMBL" id="KAL3510579.1"/>
    </source>
</evidence>
<dbReference type="Proteomes" id="UP001630127">
    <property type="component" value="Unassembled WGS sequence"/>
</dbReference>
<protein>
    <recommendedName>
        <fullName evidence="3">Secreted protein</fullName>
    </recommendedName>
</protein>
<name>A0ABD2YWF7_9GENT</name>
<dbReference type="AlphaFoldDB" id="A0ABD2YWF7"/>
<keyword evidence="2" id="KW-1185">Reference proteome</keyword>
<reference evidence="1 2" key="1">
    <citation type="submission" date="2024-11" db="EMBL/GenBank/DDBJ databases">
        <title>A near-complete genome assembly of Cinchona calisaya.</title>
        <authorList>
            <person name="Lian D.C."/>
            <person name="Zhao X.W."/>
            <person name="Wei L."/>
        </authorList>
    </citation>
    <scope>NUCLEOTIDE SEQUENCE [LARGE SCALE GENOMIC DNA]</scope>
    <source>
        <tissue evidence="1">Nenye</tissue>
    </source>
</reference>
<evidence type="ECO:0000313" key="2">
    <source>
        <dbReference type="Proteomes" id="UP001630127"/>
    </source>
</evidence>
<evidence type="ECO:0008006" key="3">
    <source>
        <dbReference type="Google" id="ProtNLM"/>
    </source>
</evidence>
<proteinExistence type="predicted"/>
<dbReference type="EMBL" id="JBJUIK010000012">
    <property type="protein sequence ID" value="KAL3510579.1"/>
    <property type="molecule type" value="Genomic_DNA"/>
</dbReference>